<evidence type="ECO:0000313" key="5">
    <source>
        <dbReference type="Proteomes" id="UP000440367"/>
    </source>
</evidence>
<dbReference type="Proteomes" id="UP000433483">
    <property type="component" value="Unassembled WGS sequence"/>
</dbReference>
<dbReference type="OrthoDB" id="10311361at2759"/>
<dbReference type="EMBL" id="QXFZ01000130">
    <property type="protein sequence ID" value="KAE9131374.1"/>
    <property type="molecule type" value="Genomic_DNA"/>
</dbReference>
<name>A0A6A4A2Z5_9STRA</name>
<proteinExistence type="predicted"/>
<sequence>MGRKHPAFEEEMLEAATGEIRSLLNYVQRASHSLYGVAALFSLHHPVSICVETLQARMEGAVLAVESPAASEMPVVFGLILDGWTHWSVELYVFNDPKLIEHLDKEDDNITDLILSPACPLIRTGLAREQAVAVEECQLTQ</sequence>
<evidence type="ECO:0000313" key="6">
    <source>
        <dbReference type="Proteomes" id="UP000441208"/>
    </source>
</evidence>
<reference evidence="4 5" key="1">
    <citation type="submission" date="2018-08" db="EMBL/GenBank/DDBJ databases">
        <title>Genomic investigation of the strawberry pathogen Phytophthora fragariae indicates pathogenicity is determined by transcriptional variation in three key races.</title>
        <authorList>
            <person name="Adams T.M."/>
            <person name="Armitage A.D."/>
            <person name="Sobczyk M.K."/>
            <person name="Bates H.J."/>
            <person name="Dunwell J.M."/>
            <person name="Nellist C.F."/>
            <person name="Harrison R.J."/>
        </authorList>
    </citation>
    <scope>NUCLEOTIDE SEQUENCE [LARGE SCALE GENOMIC DNA]</scope>
    <source>
        <strain evidence="3 5">BC-1</strain>
        <strain evidence="2 4">NOV-27</strain>
        <strain evidence="1 6">NOV-71</strain>
    </source>
</reference>
<dbReference type="Proteomes" id="UP000441208">
    <property type="component" value="Unassembled WGS sequence"/>
</dbReference>
<evidence type="ECO:0000313" key="1">
    <source>
        <dbReference type="EMBL" id="KAE9131374.1"/>
    </source>
</evidence>
<evidence type="ECO:0000313" key="3">
    <source>
        <dbReference type="EMBL" id="KAE9250479.1"/>
    </source>
</evidence>
<protein>
    <submittedName>
        <fullName evidence="3">Uncharacterized protein</fullName>
    </submittedName>
</protein>
<evidence type="ECO:0000313" key="4">
    <source>
        <dbReference type="Proteomes" id="UP000433483"/>
    </source>
</evidence>
<keyword evidence="4" id="KW-1185">Reference proteome</keyword>
<dbReference type="EMBL" id="QXGB01000126">
    <property type="protein sequence ID" value="KAE9229068.1"/>
    <property type="molecule type" value="Genomic_DNA"/>
</dbReference>
<accession>A0A6A4A2Z5</accession>
<organism evidence="3 5">
    <name type="scientific">Phytophthora fragariae</name>
    <dbReference type="NCBI Taxonomy" id="53985"/>
    <lineage>
        <taxon>Eukaryota</taxon>
        <taxon>Sar</taxon>
        <taxon>Stramenopiles</taxon>
        <taxon>Oomycota</taxon>
        <taxon>Peronosporomycetes</taxon>
        <taxon>Peronosporales</taxon>
        <taxon>Peronosporaceae</taxon>
        <taxon>Phytophthora</taxon>
    </lineage>
</organism>
<evidence type="ECO:0000313" key="2">
    <source>
        <dbReference type="EMBL" id="KAE9229068.1"/>
    </source>
</evidence>
<gene>
    <name evidence="3" type="ORF">PF002_g4759</name>
    <name evidence="2" type="ORF">PF005_g4037</name>
    <name evidence="1" type="ORF">PF007_g4170</name>
</gene>
<comment type="caution">
    <text evidence="3">The sequence shown here is derived from an EMBL/GenBank/DDBJ whole genome shotgun (WGS) entry which is preliminary data.</text>
</comment>
<dbReference type="EMBL" id="QXGD01000150">
    <property type="protein sequence ID" value="KAE9250479.1"/>
    <property type="molecule type" value="Genomic_DNA"/>
</dbReference>
<dbReference type="AlphaFoldDB" id="A0A6A4A2Z5"/>
<dbReference type="Proteomes" id="UP000440367">
    <property type="component" value="Unassembled WGS sequence"/>
</dbReference>